<dbReference type="PANTHER" id="PTHR42748:SF30">
    <property type="entry name" value="NMRA-LIKE DOMAIN-CONTAINING PROTEIN"/>
    <property type="match status" value="1"/>
</dbReference>
<feature type="domain" description="NmrA-like" evidence="4">
    <location>
        <begin position="4"/>
        <end position="241"/>
    </location>
</feature>
<dbReference type="KEGG" id="ccac:CcaHIS019_0201580"/>
<evidence type="ECO:0000259" key="4">
    <source>
        <dbReference type="Pfam" id="PF05368"/>
    </source>
</evidence>
<accession>A0AA48I0D2</accession>
<dbReference type="AlphaFoldDB" id="A0AA48I0D2"/>
<evidence type="ECO:0000313" key="6">
    <source>
        <dbReference type="Proteomes" id="UP001233271"/>
    </source>
</evidence>
<comment type="similarity">
    <text evidence="1">Belongs to the NmrA-type oxidoreductase family.</text>
</comment>
<reference evidence="5" key="1">
    <citation type="journal article" date="2023" name="BMC Genomics">
        <title>Chromosome-level genome assemblies of Cutaneotrichosporon spp. (Trichosporonales, Basidiomycota) reveal imbalanced evolution between nucleotide sequences and chromosome synteny.</title>
        <authorList>
            <person name="Kobayashi Y."/>
            <person name="Kayamori A."/>
            <person name="Aoki K."/>
            <person name="Shiwa Y."/>
            <person name="Matsutani M."/>
            <person name="Fujita N."/>
            <person name="Sugita T."/>
            <person name="Iwasaki W."/>
            <person name="Tanaka N."/>
            <person name="Takashima M."/>
        </authorList>
    </citation>
    <scope>NUCLEOTIDE SEQUENCE</scope>
    <source>
        <strain evidence="5">HIS019</strain>
    </source>
</reference>
<dbReference type="GO" id="GO:0016491">
    <property type="term" value="F:oxidoreductase activity"/>
    <property type="evidence" value="ECO:0007669"/>
    <property type="project" value="UniProtKB-KW"/>
</dbReference>
<sequence length="295" mass="32164">MTNTKTIVVFGVTGNQGSSTARALLAANYSVVGITRDTTSSKAQALKALGVKLHKADLDAPESYAPALQNAWGVFLNLDYWVHYDGTNGRAAQAKEEAQGRAAVDAIKAAGVQRVVYSTLDSLGTVPHFDSKATIAGYVRDSGVPFTLLYTSYYYSNILSGQIKEVDGGLLLDLGMPDDAVLPSYAVEQTGLWAVKAFEPEWIGKDMYAAGENMSIADIAAALARVTGRNVTTRHVTLAEFEADTTTDREWYVNFVAVVEKRFTRDVAKSRETVPQAWDFDTWAKETGSLDKWRK</sequence>
<dbReference type="Pfam" id="PF05368">
    <property type="entry name" value="NmrA"/>
    <property type="match status" value="1"/>
</dbReference>
<keyword evidence="2" id="KW-0521">NADP</keyword>
<evidence type="ECO:0000256" key="3">
    <source>
        <dbReference type="ARBA" id="ARBA00023002"/>
    </source>
</evidence>
<name>A0AA48I0D2_9TREE</name>
<proteinExistence type="inferred from homology"/>
<keyword evidence="6" id="KW-1185">Reference proteome</keyword>
<dbReference type="Gene3D" id="3.90.25.10">
    <property type="entry name" value="UDP-galactose 4-epimerase, domain 1"/>
    <property type="match status" value="1"/>
</dbReference>
<dbReference type="PANTHER" id="PTHR42748">
    <property type="entry name" value="NITROGEN METABOLITE REPRESSION PROTEIN NMRA FAMILY MEMBER"/>
    <property type="match status" value="1"/>
</dbReference>
<dbReference type="InterPro" id="IPR008030">
    <property type="entry name" value="NmrA-like"/>
</dbReference>
<evidence type="ECO:0000313" key="5">
    <source>
        <dbReference type="EMBL" id="BEI88796.1"/>
    </source>
</evidence>
<dbReference type="EMBL" id="AP028213">
    <property type="protein sequence ID" value="BEI88796.1"/>
    <property type="molecule type" value="Genomic_DNA"/>
</dbReference>
<organism evidence="5 6">
    <name type="scientific">Cutaneotrichosporon cavernicola</name>
    <dbReference type="NCBI Taxonomy" id="279322"/>
    <lineage>
        <taxon>Eukaryota</taxon>
        <taxon>Fungi</taxon>
        <taxon>Dikarya</taxon>
        <taxon>Basidiomycota</taxon>
        <taxon>Agaricomycotina</taxon>
        <taxon>Tremellomycetes</taxon>
        <taxon>Trichosporonales</taxon>
        <taxon>Trichosporonaceae</taxon>
        <taxon>Cutaneotrichosporon</taxon>
    </lineage>
</organism>
<dbReference type="GeneID" id="85492667"/>
<evidence type="ECO:0000256" key="1">
    <source>
        <dbReference type="ARBA" id="ARBA00006328"/>
    </source>
</evidence>
<dbReference type="CDD" id="cd05251">
    <property type="entry name" value="NmrA_like_SDR_a"/>
    <property type="match status" value="1"/>
</dbReference>
<gene>
    <name evidence="5" type="ORF">CcaverHIS019_0201580</name>
</gene>
<dbReference type="InterPro" id="IPR036291">
    <property type="entry name" value="NAD(P)-bd_dom_sf"/>
</dbReference>
<dbReference type="SUPFAM" id="SSF51735">
    <property type="entry name" value="NAD(P)-binding Rossmann-fold domains"/>
    <property type="match status" value="1"/>
</dbReference>
<dbReference type="Proteomes" id="UP001233271">
    <property type="component" value="Chromosome 2"/>
</dbReference>
<protein>
    <recommendedName>
        <fullName evidence="4">NmrA-like domain-containing protein</fullName>
    </recommendedName>
</protein>
<keyword evidence="3" id="KW-0560">Oxidoreductase</keyword>
<evidence type="ECO:0000256" key="2">
    <source>
        <dbReference type="ARBA" id="ARBA00022857"/>
    </source>
</evidence>
<dbReference type="RefSeq" id="XP_060454062.1">
    <property type="nucleotide sequence ID" value="XM_060597139.1"/>
</dbReference>
<dbReference type="GO" id="GO:0005634">
    <property type="term" value="C:nucleus"/>
    <property type="evidence" value="ECO:0007669"/>
    <property type="project" value="TreeGrafter"/>
</dbReference>
<dbReference type="Gene3D" id="3.40.50.720">
    <property type="entry name" value="NAD(P)-binding Rossmann-like Domain"/>
    <property type="match status" value="1"/>
</dbReference>
<dbReference type="InterPro" id="IPR051164">
    <property type="entry name" value="NmrA-like_oxidored"/>
</dbReference>